<keyword evidence="5" id="KW-0378">Hydrolase</keyword>
<dbReference type="GO" id="GO:0005737">
    <property type="term" value="C:cytoplasm"/>
    <property type="evidence" value="ECO:0007669"/>
    <property type="project" value="TreeGrafter"/>
</dbReference>
<dbReference type="GO" id="GO:0019243">
    <property type="term" value="P:methylglyoxal catabolic process to D-lactate via S-lactoyl-glutathione"/>
    <property type="evidence" value="ECO:0007669"/>
    <property type="project" value="TreeGrafter"/>
</dbReference>
<dbReference type="AlphaFoldDB" id="A0A1M7GEB1"/>
<dbReference type="OrthoDB" id="9792284at2"/>
<dbReference type="STRING" id="1302687.SAMN05444267_10362"/>
<comment type="similarity">
    <text evidence="3">Belongs to the peptidase C56 family. HSP31-like subfamily.</text>
</comment>
<dbReference type="Pfam" id="PF01965">
    <property type="entry name" value="DJ-1_PfpI"/>
    <property type="match status" value="1"/>
</dbReference>
<dbReference type="InterPro" id="IPR050325">
    <property type="entry name" value="Prot/Nucl_acid_deglycase"/>
</dbReference>
<dbReference type="PANTHER" id="PTHR48094">
    <property type="entry name" value="PROTEIN/NUCLEIC ACID DEGLYCASE DJ-1-RELATED"/>
    <property type="match status" value="1"/>
</dbReference>
<dbReference type="CDD" id="cd03141">
    <property type="entry name" value="GATase1_Hsp31_like"/>
    <property type="match status" value="1"/>
</dbReference>
<reference evidence="6" key="1">
    <citation type="submission" date="2016-11" db="EMBL/GenBank/DDBJ databases">
        <authorList>
            <person name="Varghese N."/>
            <person name="Submissions S."/>
        </authorList>
    </citation>
    <scope>NUCLEOTIDE SEQUENCE [LARGE SCALE GENOMIC DNA]</scope>
    <source>
        <strain evidence="6">DSM 26899</strain>
    </source>
</reference>
<dbReference type="PANTHER" id="PTHR48094:SF11">
    <property type="entry name" value="GLUTATHIONE-INDEPENDENT GLYOXALASE HSP31-RELATED"/>
    <property type="match status" value="1"/>
</dbReference>
<organism evidence="5 6">
    <name type="scientific">Chryseobacterium polytrichastri</name>
    <dbReference type="NCBI Taxonomy" id="1302687"/>
    <lineage>
        <taxon>Bacteria</taxon>
        <taxon>Pseudomonadati</taxon>
        <taxon>Bacteroidota</taxon>
        <taxon>Flavobacteriia</taxon>
        <taxon>Flavobacteriales</taxon>
        <taxon>Weeksellaceae</taxon>
        <taxon>Chryseobacterium group</taxon>
        <taxon>Chryseobacterium</taxon>
    </lineage>
</organism>
<dbReference type="SUPFAM" id="SSF52317">
    <property type="entry name" value="Class I glutamine amidotransferase-like"/>
    <property type="match status" value="1"/>
</dbReference>
<dbReference type="InterPro" id="IPR002818">
    <property type="entry name" value="DJ-1/PfpI"/>
</dbReference>
<dbReference type="RefSeq" id="WP_073296022.1">
    <property type="nucleotide sequence ID" value="NZ_FRAV01000036.1"/>
</dbReference>
<dbReference type="GO" id="GO:0006508">
    <property type="term" value="P:proteolysis"/>
    <property type="evidence" value="ECO:0007669"/>
    <property type="project" value="UniProtKB-KW"/>
</dbReference>
<evidence type="ECO:0000313" key="6">
    <source>
        <dbReference type="Proteomes" id="UP000184364"/>
    </source>
</evidence>
<protein>
    <submittedName>
        <fullName evidence="5">Putative intracellular protease/amidase</fullName>
    </submittedName>
</protein>
<dbReference type="GO" id="GO:0019172">
    <property type="term" value="F:glyoxalase III activity"/>
    <property type="evidence" value="ECO:0007669"/>
    <property type="project" value="TreeGrafter"/>
</dbReference>
<evidence type="ECO:0000256" key="3">
    <source>
        <dbReference type="ARBA" id="ARBA00038493"/>
    </source>
</evidence>
<feature type="domain" description="DJ-1/PfpI" evidence="4">
    <location>
        <begin position="28"/>
        <end position="220"/>
    </location>
</feature>
<gene>
    <name evidence="5" type="ORF">SAMN05444267_10362</name>
</gene>
<keyword evidence="1" id="KW-0346">Stress response</keyword>
<evidence type="ECO:0000313" key="5">
    <source>
        <dbReference type="EMBL" id="SHM14551.1"/>
    </source>
</evidence>
<keyword evidence="6" id="KW-1185">Reference proteome</keyword>
<dbReference type="Gene3D" id="3.40.50.880">
    <property type="match status" value="1"/>
</dbReference>
<keyword evidence="5" id="KW-0645">Protease</keyword>
<dbReference type="EMBL" id="FRAV01000036">
    <property type="protein sequence ID" value="SHM14551.1"/>
    <property type="molecule type" value="Genomic_DNA"/>
</dbReference>
<proteinExistence type="inferred from homology"/>
<dbReference type="Proteomes" id="UP000184364">
    <property type="component" value="Unassembled WGS sequence"/>
</dbReference>
<evidence type="ECO:0000256" key="1">
    <source>
        <dbReference type="ARBA" id="ARBA00023016"/>
    </source>
</evidence>
<name>A0A1M7GEB1_9FLAO</name>
<dbReference type="InterPro" id="IPR029062">
    <property type="entry name" value="Class_I_gatase-like"/>
</dbReference>
<dbReference type="GO" id="GO:0008233">
    <property type="term" value="F:peptidase activity"/>
    <property type="evidence" value="ECO:0007669"/>
    <property type="project" value="UniProtKB-KW"/>
</dbReference>
<evidence type="ECO:0000256" key="2">
    <source>
        <dbReference type="ARBA" id="ARBA00023239"/>
    </source>
</evidence>
<evidence type="ECO:0000259" key="4">
    <source>
        <dbReference type="Pfam" id="PF01965"/>
    </source>
</evidence>
<keyword evidence="2" id="KW-0456">Lyase</keyword>
<accession>A0A1M7GEB1</accession>
<sequence>MPKKILLVLTSHAQFGSTGKPTGYYLPEASISAKIISDAGYEIDFVSPQGGIAPFVTGNELEPADDWFLNNSDVQYKVNHTLKPSEVDIDLYNVIYYIGGHGTVWDFKDNHELQEITRKIWENKGIVAGVCHGSIGLINVKLSDGSYLIHGKKIASFSNAEEEAEGGVGVVPFFVADELAAHGGILSHAALWEENVITDGNFITGQNPESAKGVSQEIVKLLKYK</sequence>